<feature type="active site" description="Proton acceptor" evidence="8">
    <location>
        <position position="158"/>
    </location>
</feature>
<dbReference type="InterPro" id="IPR029063">
    <property type="entry name" value="SAM-dependent_MTases_sf"/>
</dbReference>
<accession>A0A165IK01</accession>
<dbReference type="EMBL" id="KV425989">
    <property type="protein sequence ID" value="KZV93511.1"/>
    <property type="molecule type" value="Genomic_DNA"/>
</dbReference>
<dbReference type="OrthoDB" id="1287559at2759"/>
<evidence type="ECO:0000256" key="7">
    <source>
        <dbReference type="ARBA" id="ARBA00023242"/>
    </source>
</evidence>
<dbReference type="InterPro" id="IPR002877">
    <property type="entry name" value="RNA_MeTrfase_FtsJ_dom"/>
</dbReference>
<feature type="compositionally biased region" description="Polar residues" evidence="9">
    <location>
        <begin position="583"/>
        <end position="597"/>
    </location>
</feature>
<keyword evidence="5 8" id="KW-0808">Transferase</keyword>
<dbReference type="InterPro" id="IPR024576">
    <property type="entry name" value="rRNA_MeTfrase_Spb1_DUF3381"/>
</dbReference>
<protein>
    <submittedName>
        <fullName evidence="13">FtsJ-domain-containing protein</fullName>
    </submittedName>
</protein>
<evidence type="ECO:0000256" key="4">
    <source>
        <dbReference type="ARBA" id="ARBA00022603"/>
    </source>
</evidence>
<dbReference type="PANTHER" id="PTHR10920:SF13">
    <property type="entry name" value="PRE-RRNA 2'-O-RIBOSE RNA METHYLTRANSFERASE FTSJ3"/>
    <property type="match status" value="1"/>
</dbReference>
<proteinExistence type="inferred from homology"/>
<dbReference type="SUPFAM" id="SSF53335">
    <property type="entry name" value="S-adenosyl-L-methionine-dependent methyltransferases"/>
    <property type="match status" value="1"/>
</dbReference>
<evidence type="ECO:0000256" key="2">
    <source>
        <dbReference type="ARBA" id="ARBA00022517"/>
    </source>
</evidence>
<evidence type="ECO:0000313" key="14">
    <source>
        <dbReference type="Proteomes" id="UP000077266"/>
    </source>
</evidence>
<evidence type="ECO:0000256" key="8">
    <source>
        <dbReference type="HAMAP-Rule" id="MF_03163"/>
    </source>
</evidence>
<feature type="region of interest" description="Disordered" evidence="9">
    <location>
        <begin position="358"/>
        <end position="384"/>
    </location>
</feature>
<feature type="compositionally biased region" description="Acidic residues" evidence="9">
    <location>
        <begin position="603"/>
        <end position="633"/>
    </location>
</feature>
<feature type="domain" description="DUF3381" evidence="12">
    <location>
        <begin position="237"/>
        <end position="388"/>
    </location>
</feature>
<dbReference type="HAMAP" id="MF_03163">
    <property type="entry name" value="RNA_methyltr_E_SPB1"/>
    <property type="match status" value="1"/>
</dbReference>
<evidence type="ECO:0000256" key="6">
    <source>
        <dbReference type="ARBA" id="ARBA00022691"/>
    </source>
</evidence>
<feature type="domain" description="Ribosomal RNA methyltransferase SPB1-like C-terminal" evidence="11">
    <location>
        <begin position="634"/>
        <end position="853"/>
    </location>
</feature>
<evidence type="ECO:0000313" key="13">
    <source>
        <dbReference type="EMBL" id="KZV93511.1"/>
    </source>
</evidence>
<dbReference type="GO" id="GO:0030687">
    <property type="term" value="C:preribosome, large subunit precursor"/>
    <property type="evidence" value="ECO:0007669"/>
    <property type="project" value="TreeGrafter"/>
</dbReference>
<dbReference type="Pfam" id="PF07780">
    <property type="entry name" value="Spb1_C"/>
    <property type="match status" value="1"/>
</dbReference>
<feature type="compositionally biased region" description="Acidic residues" evidence="9">
    <location>
        <begin position="646"/>
        <end position="665"/>
    </location>
</feature>
<feature type="binding site" evidence="8">
    <location>
        <position position="77"/>
    </location>
    <ligand>
        <name>S-adenosyl-L-methionine</name>
        <dbReference type="ChEBI" id="CHEBI:59789"/>
    </ligand>
</feature>
<dbReference type="Pfam" id="PF01728">
    <property type="entry name" value="FtsJ"/>
    <property type="match status" value="1"/>
</dbReference>
<keyword evidence="6 8" id="KW-0949">S-adenosyl-L-methionine</keyword>
<evidence type="ECO:0000259" key="12">
    <source>
        <dbReference type="Pfam" id="PF11861"/>
    </source>
</evidence>
<evidence type="ECO:0000256" key="3">
    <source>
        <dbReference type="ARBA" id="ARBA00022552"/>
    </source>
</evidence>
<dbReference type="InterPro" id="IPR028589">
    <property type="entry name" value="SPB1-like"/>
</dbReference>
<dbReference type="GO" id="GO:0000463">
    <property type="term" value="P:maturation of LSU-rRNA from tricistronic rRNA transcript (SSU-rRNA, 5.8S rRNA, LSU-rRNA)"/>
    <property type="evidence" value="ECO:0007669"/>
    <property type="project" value="TreeGrafter"/>
</dbReference>
<keyword evidence="4 8" id="KW-0489">Methyltransferase</keyword>
<keyword evidence="2 8" id="KW-0690">Ribosome biogenesis</keyword>
<feature type="binding site" evidence="8">
    <location>
        <position position="93"/>
    </location>
    <ligand>
        <name>S-adenosyl-L-methionine</name>
        <dbReference type="ChEBI" id="CHEBI:59789"/>
    </ligand>
</feature>
<comment type="similarity">
    <text evidence="8">Belongs to the class I-like SAM-binding methyltransferase superfamily. RNA methyltransferase RlmE family. SPB1 subfamily.</text>
</comment>
<feature type="region of interest" description="Disordered" evidence="9">
    <location>
        <begin position="480"/>
        <end position="671"/>
    </location>
</feature>
<keyword evidence="3 8" id="KW-0698">rRNA processing</keyword>
<evidence type="ECO:0000256" key="9">
    <source>
        <dbReference type="SAM" id="MobiDB-lite"/>
    </source>
</evidence>
<dbReference type="FunCoup" id="A0A165IK01">
    <property type="interactions" value="706"/>
</dbReference>
<dbReference type="GO" id="GO:0000466">
    <property type="term" value="P:maturation of 5.8S rRNA from tricistronic rRNA transcript (SSU-rRNA, 5.8S rRNA, LSU-rRNA)"/>
    <property type="evidence" value="ECO:0007669"/>
    <property type="project" value="TreeGrafter"/>
</dbReference>
<evidence type="ECO:0000256" key="1">
    <source>
        <dbReference type="ARBA" id="ARBA00004604"/>
    </source>
</evidence>
<sequence length="860" mass="97012">MGKTQKKTGKGRIDKYYKLAKEQGFRARSAFKLIQLNKKYGFLEHARCCIDLCAAPGGWLQVASKYMPVNSLIIGVDLVPIKPIPHVVTFASDITTNVCRNQLRAEMKDWKADVVLHDGAPNVGTAWVQDAYSQSELVLMSLKLAVEFLRKDGTFITKVFRSVDYNSLIWVFSQLFGKVEATKPPSSRNVSAEIFVVCREFLAPKTIDPKFLDPKHVFKDFSAKAAGGNVQENVFQPEKKRRQREGYADGDYTLFKQCNAAEFVRAPDPIAVLGSINKIAFTTDEEKEWLASDLTTDEIKLCCDDLKVLGKGDFKSLLKWRTALREDLGLDVKTKEAEELTETVEVTEDVDEDTQIQGELERLNAEASSRAKRERRRANEKRTRTIQRMQLQMTAPLDIGVELQDQSLSLGQEDVFDLDTVERSGRKLRTAMDEDDEDDDVAPAAGDLDPDSDEDEEVLEAELDGMYDAYRQQLADRDAKYRAKEARRKNKERDEAWGGISKADSDDEGEEDAEMSEEGGWDVIQRHKRRLDDVDSDSEADMDSDSDSEVAPREKKRRRKEKELPPAKKKGKLLTKLDVEPKASTSRAAQMWFSNDVFSGVQEDLDALEDDEDVDMEEDDSAGSDAWEDDDAASEGSDIEIVPQDADSDGDADMWDVDDENEDEAKQEKIRRHGLTTAEAVTLAQQLVNRQKTKTQLVNDGFNRYSLNAKDDLPEWFLDDESKHYKANLPVTKEAIQALRAKQRALDARPIKKIAEAKGRKKMRAARRIEKAMKTAEGVNASTELTEKEKAAQISKLVNKGLGKGKQKRETKLVVARGANKGVQGRPKGVKGHYKMVDARMRKELRAGKRKAKAEKKRRH</sequence>
<dbReference type="GO" id="GO:0008650">
    <property type="term" value="F:rRNA (uridine-2'-O-)-methyltransferase activity"/>
    <property type="evidence" value="ECO:0007669"/>
    <property type="project" value="TreeGrafter"/>
</dbReference>
<feature type="region of interest" description="Disordered" evidence="9">
    <location>
        <begin position="816"/>
        <end position="860"/>
    </location>
</feature>
<dbReference type="STRING" id="1314781.A0A165IK01"/>
<gene>
    <name evidence="13" type="ORF">EXIGLDRAFT_646096</name>
</gene>
<dbReference type="PANTHER" id="PTHR10920">
    <property type="entry name" value="RIBOSOMAL RNA METHYLTRANSFERASE"/>
    <property type="match status" value="1"/>
</dbReference>
<feature type="domain" description="Ribosomal RNA methyltransferase FtsJ" evidence="10">
    <location>
        <begin position="25"/>
        <end position="201"/>
    </location>
</feature>
<dbReference type="InParanoid" id="A0A165IK01"/>
<evidence type="ECO:0000256" key="5">
    <source>
        <dbReference type="ARBA" id="ARBA00022679"/>
    </source>
</evidence>
<feature type="compositionally biased region" description="Basic residues" evidence="9">
    <location>
        <begin position="370"/>
        <end position="379"/>
    </location>
</feature>
<feature type="compositionally biased region" description="Basic residues" evidence="9">
    <location>
        <begin position="848"/>
        <end position="860"/>
    </location>
</feature>
<dbReference type="AlphaFoldDB" id="A0A165IK01"/>
<feature type="binding site" evidence="8">
    <location>
        <position position="118"/>
    </location>
    <ligand>
        <name>S-adenosyl-L-methionine</name>
        <dbReference type="ChEBI" id="CHEBI:59789"/>
    </ligand>
</feature>
<name>A0A165IK01_EXIGL</name>
<feature type="region of interest" description="Disordered" evidence="9">
    <location>
        <begin position="428"/>
        <end position="457"/>
    </location>
</feature>
<dbReference type="Proteomes" id="UP000077266">
    <property type="component" value="Unassembled WGS sequence"/>
</dbReference>
<feature type="compositionally biased region" description="Acidic residues" evidence="9">
    <location>
        <begin position="505"/>
        <end position="520"/>
    </location>
</feature>
<dbReference type="InterPro" id="IPR015507">
    <property type="entry name" value="rRNA-MeTfrase_E"/>
</dbReference>
<dbReference type="FunFam" id="3.40.50.150:FF:000004">
    <property type="entry name" value="AdoMet-dependent rRNA methyltransferase SPB1"/>
    <property type="match status" value="1"/>
</dbReference>
<dbReference type="InterPro" id="IPR012920">
    <property type="entry name" value="rRNA_MeTfrase_SPB1-like_C"/>
</dbReference>
<reference evidence="13 14" key="1">
    <citation type="journal article" date="2016" name="Mol. Biol. Evol.">
        <title>Comparative Genomics of Early-Diverging Mushroom-Forming Fungi Provides Insights into the Origins of Lignocellulose Decay Capabilities.</title>
        <authorList>
            <person name="Nagy L.G."/>
            <person name="Riley R."/>
            <person name="Tritt A."/>
            <person name="Adam C."/>
            <person name="Daum C."/>
            <person name="Floudas D."/>
            <person name="Sun H."/>
            <person name="Yadav J.S."/>
            <person name="Pangilinan J."/>
            <person name="Larsson K.H."/>
            <person name="Matsuura K."/>
            <person name="Barry K."/>
            <person name="Labutti K."/>
            <person name="Kuo R."/>
            <person name="Ohm R.A."/>
            <person name="Bhattacharya S.S."/>
            <person name="Shirouzu T."/>
            <person name="Yoshinaga Y."/>
            <person name="Martin F.M."/>
            <person name="Grigoriev I.V."/>
            <person name="Hibbett D.S."/>
        </authorList>
    </citation>
    <scope>NUCLEOTIDE SEQUENCE [LARGE SCALE GENOMIC DNA]</scope>
    <source>
        <strain evidence="13 14">HHB12029</strain>
    </source>
</reference>
<keyword evidence="14" id="KW-1185">Reference proteome</keyword>
<keyword evidence="7 8" id="KW-0539">Nucleus</keyword>
<feature type="compositionally biased region" description="Acidic residues" evidence="9">
    <location>
        <begin position="534"/>
        <end position="548"/>
    </location>
</feature>
<feature type="compositionally biased region" description="Basic and acidic residues" evidence="9">
    <location>
        <begin position="835"/>
        <end position="847"/>
    </location>
</feature>
<evidence type="ECO:0000259" key="10">
    <source>
        <dbReference type="Pfam" id="PF01728"/>
    </source>
</evidence>
<dbReference type="InterPro" id="IPR050082">
    <property type="entry name" value="RNA_methyltr_RlmE"/>
</dbReference>
<dbReference type="GO" id="GO:0016435">
    <property type="term" value="F:rRNA (guanine) methyltransferase activity"/>
    <property type="evidence" value="ECO:0007669"/>
    <property type="project" value="TreeGrafter"/>
</dbReference>
<feature type="binding site" evidence="8">
    <location>
        <position position="57"/>
    </location>
    <ligand>
        <name>S-adenosyl-L-methionine</name>
        <dbReference type="ChEBI" id="CHEBI:59789"/>
    </ligand>
</feature>
<dbReference type="HAMAP" id="MF_01547">
    <property type="entry name" value="RNA_methyltr_E"/>
    <property type="match status" value="1"/>
</dbReference>
<feature type="compositionally biased region" description="Acidic residues" evidence="9">
    <location>
        <begin position="448"/>
        <end position="457"/>
    </location>
</feature>
<dbReference type="GO" id="GO:0005730">
    <property type="term" value="C:nucleolus"/>
    <property type="evidence" value="ECO:0007669"/>
    <property type="project" value="UniProtKB-SubCell"/>
</dbReference>
<organism evidence="13 14">
    <name type="scientific">Exidia glandulosa HHB12029</name>
    <dbReference type="NCBI Taxonomy" id="1314781"/>
    <lineage>
        <taxon>Eukaryota</taxon>
        <taxon>Fungi</taxon>
        <taxon>Dikarya</taxon>
        <taxon>Basidiomycota</taxon>
        <taxon>Agaricomycotina</taxon>
        <taxon>Agaricomycetes</taxon>
        <taxon>Auriculariales</taxon>
        <taxon>Exidiaceae</taxon>
        <taxon>Exidia</taxon>
    </lineage>
</organism>
<dbReference type="Pfam" id="PF11861">
    <property type="entry name" value="DUF3381"/>
    <property type="match status" value="1"/>
</dbReference>
<dbReference type="Gene3D" id="3.40.50.150">
    <property type="entry name" value="Vaccinia Virus protein VP39"/>
    <property type="match status" value="1"/>
</dbReference>
<comment type="subcellular location">
    <subcellularLocation>
        <location evidence="1 8">Nucleus</location>
        <location evidence="1 8">Nucleolus</location>
    </subcellularLocation>
</comment>
<evidence type="ECO:0000259" key="11">
    <source>
        <dbReference type="Pfam" id="PF07780"/>
    </source>
</evidence>
<feature type="binding site" evidence="8">
    <location>
        <position position="59"/>
    </location>
    <ligand>
        <name>S-adenosyl-L-methionine</name>
        <dbReference type="ChEBI" id="CHEBI:59789"/>
    </ligand>
</feature>